<accession>U3KPF6</accession>
<comment type="similarity">
    <text evidence="1">Belongs to the XLR/SYCP3 family.</text>
</comment>
<protein>
    <recommendedName>
        <fullName evidence="3">XLR/SYCP3/FAM9 domain-containing protein</fullName>
    </recommendedName>
</protein>
<proteinExistence type="inferred from homology"/>
<dbReference type="AlphaFoldDB" id="U3KPF6"/>
<sequence length="221" mass="26013">MPPATVRRIKTGSKAPPEAQRMAPPDMGRPENNPRLYNHQNHPFAAIISEDTRNQLQNMLESYEGRIKRVIYRKKQLFRRSVNASLRNIERIIVDSWKTRTEQRQAFYLRYSQQFLDALEDWDGNMQKTKQHESNMVKILELQQKVSQQAIKLRTKRLKELKTLYGNFLQSIKCLKERQIKLANEQGGFTKEMAILQAENIRRTHQQVAIILSCFQPPFCS</sequence>
<feature type="region of interest" description="Disordered" evidence="2">
    <location>
        <begin position="1"/>
        <end position="33"/>
    </location>
</feature>
<dbReference type="PaxDb" id="9986-ENSOCUP00000027116"/>
<dbReference type="GeneID" id="103345231"/>
<dbReference type="SMR" id="U3KPF6"/>
<dbReference type="PANTHER" id="PTHR19368:SF15">
    <property type="entry name" value="XLR_SYCP3_FAM9 DOMAIN-CONTAINING PROTEIN"/>
    <property type="match status" value="1"/>
</dbReference>
<feature type="domain" description="XLR/SYCP3/FAM9" evidence="3">
    <location>
        <begin position="70"/>
        <end position="198"/>
    </location>
</feature>
<dbReference type="GO" id="GO:0007286">
    <property type="term" value="P:spermatid development"/>
    <property type="evidence" value="ECO:0007669"/>
    <property type="project" value="TreeGrafter"/>
</dbReference>
<evidence type="ECO:0000256" key="2">
    <source>
        <dbReference type="SAM" id="MobiDB-lite"/>
    </source>
</evidence>
<dbReference type="Pfam" id="PF04803">
    <property type="entry name" value="Cor1"/>
    <property type="match status" value="1"/>
</dbReference>
<dbReference type="STRING" id="9986.ENSOCUP00000027116"/>
<dbReference type="Proteomes" id="UP000001811">
    <property type="component" value="Unplaced"/>
</dbReference>
<evidence type="ECO:0000259" key="3">
    <source>
        <dbReference type="Pfam" id="PF04803"/>
    </source>
</evidence>
<organism evidence="4 5">
    <name type="scientific">Oryctolagus cuniculus</name>
    <name type="common">Rabbit</name>
    <dbReference type="NCBI Taxonomy" id="9986"/>
    <lineage>
        <taxon>Eukaryota</taxon>
        <taxon>Metazoa</taxon>
        <taxon>Chordata</taxon>
        <taxon>Craniata</taxon>
        <taxon>Vertebrata</taxon>
        <taxon>Euteleostomi</taxon>
        <taxon>Mammalia</taxon>
        <taxon>Eutheria</taxon>
        <taxon>Euarchontoglires</taxon>
        <taxon>Glires</taxon>
        <taxon>Lagomorpha</taxon>
        <taxon>Leporidae</taxon>
        <taxon>Oryctolagus</taxon>
    </lineage>
</organism>
<evidence type="ECO:0000313" key="4">
    <source>
        <dbReference type="Ensembl" id="ENSOCUP00000027116.1"/>
    </source>
</evidence>
<dbReference type="InParanoid" id="U3KPF6"/>
<dbReference type="RefSeq" id="XP_008247079.1">
    <property type="nucleotide sequence ID" value="XM_008248857.3"/>
</dbReference>
<evidence type="ECO:0000256" key="1">
    <source>
        <dbReference type="ARBA" id="ARBA00010283"/>
    </source>
</evidence>
<dbReference type="GeneTree" id="ENSGT00390000000062"/>
<dbReference type="OMA" id="ELHHEYS"/>
<gene>
    <name evidence="4" type="primary">LOC103345231</name>
</gene>
<dbReference type="OrthoDB" id="9642582at2759"/>
<dbReference type="GO" id="GO:0051321">
    <property type="term" value="P:meiotic cell cycle"/>
    <property type="evidence" value="ECO:0007669"/>
    <property type="project" value="TreeGrafter"/>
</dbReference>
<keyword evidence="5" id="KW-1185">Reference proteome</keyword>
<dbReference type="PANTHER" id="PTHR19368">
    <property type="entry name" value="XLR/SCP3/FAM9"/>
    <property type="match status" value="1"/>
</dbReference>
<dbReference type="Ensembl" id="ENSOCUT00000034067.2">
    <property type="protein sequence ID" value="ENSOCUP00000027116.1"/>
    <property type="gene ID" value="ENSOCUG00000029355.2"/>
</dbReference>
<name>U3KPF6_RABIT</name>
<dbReference type="HOGENOM" id="CLU_1250331_0_0_1"/>
<reference evidence="4" key="2">
    <citation type="submission" date="2025-08" db="UniProtKB">
        <authorList>
            <consortium name="Ensembl"/>
        </authorList>
    </citation>
    <scope>IDENTIFICATION</scope>
    <source>
        <strain evidence="4">Thorbecke</strain>
    </source>
</reference>
<reference evidence="4 5" key="1">
    <citation type="journal article" date="2011" name="Nature">
        <title>A high-resolution map of human evolutionary constraint using 29 mammals.</title>
        <authorList>
            <person name="Lindblad-Toh K."/>
            <person name="Garber M."/>
            <person name="Zuk O."/>
            <person name="Lin M.F."/>
            <person name="Parker B.J."/>
            <person name="Washietl S."/>
            <person name="Kheradpour P."/>
            <person name="Ernst J."/>
            <person name="Jordan G."/>
            <person name="Mauceli E."/>
            <person name="Ward L.D."/>
            <person name="Lowe C.B."/>
            <person name="Holloway A.K."/>
            <person name="Clamp M."/>
            <person name="Gnerre S."/>
            <person name="Alfoldi J."/>
            <person name="Beal K."/>
            <person name="Chang J."/>
            <person name="Clawson H."/>
            <person name="Cuff J."/>
            <person name="Di Palma F."/>
            <person name="Fitzgerald S."/>
            <person name="Flicek P."/>
            <person name="Guttman M."/>
            <person name="Hubisz M.J."/>
            <person name="Jaffe D.B."/>
            <person name="Jungreis I."/>
            <person name="Kent W.J."/>
            <person name="Kostka D."/>
            <person name="Lara M."/>
            <person name="Martins A.L."/>
            <person name="Massingham T."/>
            <person name="Moltke I."/>
            <person name="Raney B.J."/>
            <person name="Rasmussen M.D."/>
            <person name="Robinson J."/>
            <person name="Stark A."/>
            <person name="Vilella A.J."/>
            <person name="Wen J."/>
            <person name="Xie X."/>
            <person name="Zody M.C."/>
            <person name="Baldwin J."/>
            <person name="Bloom T."/>
            <person name="Chin C.W."/>
            <person name="Heiman D."/>
            <person name="Nicol R."/>
            <person name="Nusbaum C."/>
            <person name="Young S."/>
            <person name="Wilkinson J."/>
            <person name="Worley K.C."/>
            <person name="Kovar C.L."/>
            <person name="Muzny D.M."/>
            <person name="Gibbs R.A."/>
            <person name="Cree A."/>
            <person name="Dihn H.H."/>
            <person name="Fowler G."/>
            <person name="Jhangiani S."/>
            <person name="Joshi V."/>
            <person name="Lee S."/>
            <person name="Lewis L.R."/>
            <person name="Nazareth L.V."/>
            <person name="Okwuonu G."/>
            <person name="Santibanez J."/>
            <person name="Warren W.C."/>
            <person name="Mardis E.R."/>
            <person name="Weinstock G.M."/>
            <person name="Wilson R.K."/>
            <person name="Delehaunty K."/>
            <person name="Dooling D."/>
            <person name="Fronik C."/>
            <person name="Fulton L."/>
            <person name="Fulton B."/>
            <person name="Graves T."/>
            <person name="Minx P."/>
            <person name="Sodergren E."/>
            <person name="Birney E."/>
            <person name="Margulies E.H."/>
            <person name="Herrero J."/>
            <person name="Green E.D."/>
            <person name="Haussler D."/>
            <person name="Siepel A."/>
            <person name="Goldman N."/>
            <person name="Pollard K.S."/>
            <person name="Pedersen J.S."/>
            <person name="Lander E.S."/>
            <person name="Kellis M."/>
        </authorList>
    </citation>
    <scope>NUCLEOTIDE SEQUENCE [LARGE SCALE GENOMIC DNA]</scope>
    <source>
        <strain evidence="5">Thorbecke</strain>
    </source>
</reference>
<dbReference type="InterPro" id="IPR006888">
    <property type="entry name" value="XLR/SYCP3/FAM9_dom"/>
</dbReference>
<reference evidence="4" key="3">
    <citation type="submission" date="2025-09" db="UniProtKB">
        <authorList>
            <consortium name="Ensembl"/>
        </authorList>
    </citation>
    <scope>IDENTIFICATION</scope>
    <source>
        <strain evidence="4">Thorbecke</strain>
    </source>
</reference>
<dbReference type="KEGG" id="ocu:103345231"/>
<dbReference type="InterPro" id="IPR051443">
    <property type="entry name" value="XLR/SYCP3"/>
</dbReference>
<evidence type="ECO:0000313" key="5">
    <source>
        <dbReference type="Proteomes" id="UP000001811"/>
    </source>
</evidence>
<dbReference type="Bgee" id="ENSOCUG00000029355">
    <property type="expression patterns" value="Expressed in testis and 10 other cell types or tissues"/>
</dbReference>
<dbReference type="GO" id="GO:0000795">
    <property type="term" value="C:synaptonemal complex"/>
    <property type="evidence" value="ECO:0007669"/>
    <property type="project" value="TreeGrafter"/>
</dbReference>